<keyword evidence="2" id="KW-1185">Reference proteome</keyword>
<name>A0ABY6GFR9_9BURK</name>
<gene>
    <name evidence="1" type="ORF">M9799_16890</name>
</gene>
<geneLocation type="plasmid" evidence="1 2">
    <name>unnamed1</name>
</geneLocation>
<organism evidence="1 2">
    <name type="scientific">Comamonas endophytica</name>
    <dbReference type="NCBI Taxonomy" id="2949090"/>
    <lineage>
        <taxon>Bacteria</taxon>
        <taxon>Pseudomonadati</taxon>
        <taxon>Pseudomonadota</taxon>
        <taxon>Betaproteobacteria</taxon>
        <taxon>Burkholderiales</taxon>
        <taxon>Comamonadaceae</taxon>
        <taxon>Comamonas</taxon>
    </lineage>
</organism>
<dbReference type="SUPFAM" id="SSF47203">
    <property type="entry name" value="Acyl-CoA dehydrogenase C-terminal domain-like"/>
    <property type="match status" value="1"/>
</dbReference>
<dbReference type="RefSeq" id="WP_263726238.1">
    <property type="nucleotide sequence ID" value="NZ_CP106882.1"/>
</dbReference>
<dbReference type="EMBL" id="CP106882">
    <property type="protein sequence ID" value="UYG53937.1"/>
    <property type="molecule type" value="Genomic_DNA"/>
</dbReference>
<evidence type="ECO:0000313" key="1">
    <source>
        <dbReference type="EMBL" id="UYG53937.1"/>
    </source>
</evidence>
<sequence length="73" mass="8196">MLKIWSTETWERLALLLVEIADEYGGLRDHTRNGEIDMQVVAPLFNCLGAKIFAGSNEIQRGILAKQVLELPV</sequence>
<reference evidence="1" key="1">
    <citation type="submission" date="2022-09" db="EMBL/GenBank/DDBJ databases">
        <title>The complete genome of Acidovorax sp. 5MLIR.</title>
        <authorList>
            <person name="Liu L."/>
            <person name="Yue J."/>
            <person name="Yang F."/>
            <person name="Yuan J."/>
            <person name="Li L."/>
        </authorList>
    </citation>
    <scope>NUCLEOTIDE SEQUENCE</scope>
    <source>
        <strain evidence="1">5MLIR</strain>
        <plasmid evidence="1">unnamed1</plasmid>
    </source>
</reference>
<protein>
    <submittedName>
        <fullName evidence="1">Acyl-CoA dehydrogenase family protein</fullName>
    </submittedName>
</protein>
<evidence type="ECO:0000313" key="2">
    <source>
        <dbReference type="Proteomes" id="UP001162800"/>
    </source>
</evidence>
<accession>A0ABY6GFR9</accession>
<dbReference type="InterPro" id="IPR036250">
    <property type="entry name" value="AcylCo_DH-like_C"/>
</dbReference>
<proteinExistence type="predicted"/>
<keyword evidence="1" id="KW-0614">Plasmid</keyword>
<dbReference type="Proteomes" id="UP001162800">
    <property type="component" value="Plasmid unnamed1"/>
</dbReference>
<dbReference type="Gene3D" id="1.20.140.10">
    <property type="entry name" value="Butyryl-CoA Dehydrogenase, subunit A, domain 3"/>
    <property type="match status" value="1"/>
</dbReference>